<evidence type="ECO:0000313" key="2">
    <source>
        <dbReference type="Proteomes" id="UP001175211"/>
    </source>
</evidence>
<protein>
    <submittedName>
        <fullName evidence="1">Uncharacterized protein</fullName>
    </submittedName>
</protein>
<dbReference type="GeneID" id="85360457"/>
<dbReference type="RefSeq" id="XP_060334389.1">
    <property type="nucleotide sequence ID" value="XM_060476909.1"/>
</dbReference>
<dbReference type="Proteomes" id="UP001175211">
    <property type="component" value="Unassembled WGS sequence"/>
</dbReference>
<keyword evidence="2" id="KW-1185">Reference proteome</keyword>
<dbReference type="EMBL" id="JAUEPS010000008">
    <property type="protein sequence ID" value="KAK0462923.1"/>
    <property type="molecule type" value="Genomic_DNA"/>
</dbReference>
<sequence length="145" mass="16335">MSPLVPDLRLIQNVPASEDPDTIYFPGACYHLCAVQIPDFPKGDRWCEHNKQSLQYQRMNGVYALCLADRIHLPPSPPLTITLSQRLCGGIREHVTHVWTATSSSSPKDTPSTIVAKFYDPLYFCDEYDNVDPLRLAAWSACEPK</sequence>
<name>A0AA39NCE5_ARMTA</name>
<proteinExistence type="predicted"/>
<evidence type="ECO:0000313" key="1">
    <source>
        <dbReference type="EMBL" id="KAK0462923.1"/>
    </source>
</evidence>
<dbReference type="AlphaFoldDB" id="A0AA39NCE5"/>
<accession>A0AA39NCE5</accession>
<organism evidence="1 2">
    <name type="scientific">Armillaria tabescens</name>
    <name type="common">Ringless honey mushroom</name>
    <name type="synonym">Agaricus tabescens</name>
    <dbReference type="NCBI Taxonomy" id="1929756"/>
    <lineage>
        <taxon>Eukaryota</taxon>
        <taxon>Fungi</taxon>
        <taxon>Dikarya</taxon>
        <taxon>Basidiomycota</taxon>
        <taxon>Agaricomycotina</taxon>
        <taxon>Agaricomycetes</taxon>
        <taxon>Agaricomycetidae</taxon>
        <taxon>Agaricales</taxon>
        <taxon>Marasmiineae</taxon>
        <taxon>Physalacriaceae</taxon>
        <taxon>Desarmillaria</taxon>
    </lineage>
</organism>
<reference evidence="1" key="1">
    <citation type="submission" date="2023-06" db="EMBL/GenBank/DDBJ databases">
        <authorList>
            <consortium name="Lawrence Berkeley National Laboratory"/>
            <person name="Ahrendt S."/>
            <person name="Sahu N."/>
            <person name="Indic B."/>
            <person name="Wong-Bajracharya J."/>
            <person name="Merenyi Z."/>
            <person name="Ke H.-M."/>
            <person name="Monk M."/>
            <person name="Kocsube S."/>
            <person name="Drula E."/>
            <person name="Lipzen A."/>
            <person name="Balint B."/>
            <person name="Henrissat B."/>
            <person name="Andreopoulos B."/>
            <person name="Martin F.M."/>
            <person name="Harder C.B."/>
            <person name="Rigling D."/>
            <person name="Ford K.L."/>
            <person name="Foster G.D."/>
            <person name="Pangilinan J."/>
            <person name="Papanicolaou A."/>
            <person name="Barry K."/>
            <person name="LaButti K."/>
            <person name="Viragh M."/>
            <person name="Koriabine M."/>
            <person name="Yan M."/>
            <person name="Riley R."/>
            <person name="Champramary S."/>
            <person name="Plett K.L."/>
            <person name="Tsai I.J."/>
            <person name="Slot J."/>
            <person name="Sipos G."/>
            <person name="Plett J."/>
            <person name="Nagy L.G."/>
            <person name="Grigoriev I.V."/>
        </authorList>
    </citation>
    <scope>NUCLEOTIDE SEQUENCE</scope>
    <source>
        <strain evidence="1">CCBAS 213</strain>
    </source>
</reference>
<comment type="caution">
    <text evidence="1">The sequence shown here is derived from an EMBL/GenBank/DDBJ whole genome shotgun (WGS) entry which is preliminary data.</text>
</comment>
<gene>
    <name evidence="1" type="ORF">EV420DRAFT_1639011</name>
</gene>